<sequence>MPSLLTLTPHQQLQLPLLHPCTYLLGIPTHPSLCSLPLQSPLSPPQTLLPQPTYLHHHHPYSTLHFSFLDPFVPYPPPSPFYTLTPALRSTFPDPTHPSFLP</sequence>
<comment type="caution">
    <text evidence="1">The sequence shown here is derived from an EMBL/GenBank/DDBJ whole genome shotgun (WGS) entry which is preliminary data.</text>
</comment>
<proteinExistence type="predicted"/>
<evidence type="ECO:0000313" key="1">
    <source>
        <dbReference type="EMBL" id="KAK3881271.1"/>
    </source>
</evidence>
<evidence type="ECO:0000313" key="2">
    <source>
        <dbReference type="Proteomes" id="UP001286313"/>
    </source>
</evidence>
<dbReference type="EMBL" id="JAWQEG010001236">
    <property type="protein sequence ID" value="KAK3881271.1"/>
    <property type="molecule type" value="Genomic_DNA"/>
</dbReference>
<keyword evidence="2" id="KW-1185">Reference proteome</keyword>
<gene>
    <name evidence="1" type="ORF">Pcinc_014279</name>
</gene>
<organism evidence="1 2">
    <name type="scientific">Petrolisthes cinctipes</name>
    <name type="common">Flat porcelain crab</name>
    <dbReference type="NCBI Taxonomy" id="88211"/>
    <lineage>
        <taxon>Eukaryota</taxon>
        <taxon>Metazoa</taxon>
        <taxon>Ecdysozoa</taxon>
        <taxon>Arthropoda</taxon>
        <taxon>Crustacea</taxon>
        <taxon>Multicrustacea</taxon>
        <taxon>Malacostraca</taxon>
        <taxon>Eumalacostraca</taxon>
        <taxon>Eucarida</taxon>
        <taxon>Decapoda</taxon>
        <taxon>Pleocyemata</taxon>
        <taxon>Anomura</taxon>
        <taxon>Galatheoidea</taxon>
        <taxon>Porcellanidae</taxon>
        <taxon>Petrolisthes</taxon>
    </lineage>
</organism>
<dbReference type="AlphaFoldDB" id="A0AAE1KPD7"/>
<dbReference type="Proteomes" id="UP001286313">
    <property type="component" value="Unassembled WGS sequence"/>
</dbReference>
<reference evidence="1" key="1">
    <citation type="submission" date="2023-10" db="EMBL/GenBank/DDBJ databases">
        <title>Genome assemblies of two species of porcelain crab, Petrolisthes cinctipes and Petrolisthes manimaculis (Anomura: Porcellanidae).</title>
        <authorList>
            <person name="Angst P."/>
        </authorList>
    </citation>
    <scope>NUCLEOTIDE SEQUENCE</scope>
    <source>
        <strain evidence="1">PB745_01</strain>
        <tissue evidence="1">Gill</tissue>
    </source>
</reference>
<accession>A0AAE1KPD7</accession>
<protein>
    <submittedName>
        <fullName evidence="1">Uncharacterized protein</fullName>
    </submittedName>
</protein>
<name>A0AAE1KPD7_PETCI</name>